<feature type="non-terminal residue" evidence="2">
    <location>
        <position position="1"/>
    </location>
</feature>
<feature type="compositionally biased region" description="Basic and acidic residues" evidence="1">
    <location>
        <begin position="1"/>
        <end position="20"/>
    </location>
</feature>
<protein>
    <submittedName>
        <fullName evidence="2">Uncharacterized protein</fullName>
    </submittedName>
</protein>
<organism evidence="2">
    <name type="scientific">Tanacetum cinerariifolium</name>
    <name type="common">Dalmatian daisy</name>
    <name type="synonym">Chrysanthemum cinerariifolium</name>
    <dbReference type="NCBI Taxonomy" id="118510"/>
    <lineage>
        <taxon>Eukaryota</taxon>
        <taxon>Viridiplantae</taxon>
        <taxon>Streptophyta</taxon>
        <taxon>Embryophyta</taxon>
        <taxon>Tracheophyta</taxon>
        <taxon>Spermatophyta</taxon>
        <taxon>Magnoliopsida</taxon>
        <taxon>eudicotyledons</taxon>
        <taxon>Gunneridae</taxon>
        <taxon>Pentapetalae</taxon>
        <taxon>asterids</taxon>
        <taxon>campanulids</taxon>
        <taxon>Asterales</taxon>
        <taxon>Asteraceae</taxon>
        <taxon>Asteroideae</taxon>
        <taxon>Anthemideae</taxon>
        <taxon>Anthemidinae</taxon>
        <taxon>Tanacetum</taxon>
    </lineage>
</organism>
<feature type="non-terminal residue" evidence="2">
    <location>
        <position position="79"/>
    </location>
</feature>
<dbReference type="EMBL" id="BKCJ011774448">
    <property type="protein sequence ID" value="GFD51794.1"/>
    <property type="molecule type" value="Genomic_DNA"/>
</dbReference>
<feature type="region of interest" description="Disordered" evidence="1">
    <location>
        <begin position="1"/>
        <end position="32"/>
    </location>
</feature>
<dbReference type="AlphaFoldDB" id="A0A699X576"/>
<evidence type="ECO:0000256" key="1">
    <source>
        <dbReference type="SAM" id="MobiDB-lite"/>
    </source>
</evidence>
<comment type="caution">
    <text evidence="2">The sequence shown here is derived from an EMBL/GenBank/DDBJ whole genome shotgun (WGS) entry which is preliminary data.</text>
</comment>
<sequence>RQVAGRIERGRYRNSAREGRGSQAGRVGDRDTQGAVAGRGIDGVVVDVLYRAKCRLSVLRGVEAARKLHLGAAQGGAVA</sequence>
<proteinExistence type="predicted"/>
<gene>
    <name evidence="2" type="ORF">Tci_923763</name>
</gene>
<reference evidence="2" key="1">
    <citation type="journal article" date="2019" name="Sci. Rep.">
        <title>Draft genome of Tanacetum cinerariifolium, the natural source of mosquito coil.</title>
        <authorList>
            <person name="Yamashiro T."/>
            <person name="Shiraishi A."/>
            <person name="Satake H."/>
            <person name="Nakayama K."/>
        </authorList>
    </citation>
    <scope>NUCLEOTIDE SEQUENCE</scope>
</reference>
<accession>A0A699X576</accession>
<evidence type="ECO:0000313" key="2">
    <source>
        <dbReference type="EMBL" id="GFD51794.1"/>
    </source>
</evidence>
<name>A0A699X576_TANCI</name>